<dbReference type="Proteomes" id="UP001279734">
    <property type="component" value="Unassembled WGS sequence"/>
</dbReference>
<organism evidence="1 2">
    <name type="scientific">Nepenthes gracilis</name>
    <name type="common">Slender pitcher plant</name>
    <dbReference type="NCBI Taxonomy" id="150966"/>
    <lineage>
        <taxon>Eukaryota</taxon>
        <taxon>Viridiplantae</taxon>
        <taxon>Streptophyta</taxon>
        <taxon>Embryophyta</taxon>
        <taxon>Tracheophyta</taxon>
        <taxon>Spermatophyta</taxon>
        <taxon>Magnoliopsida</taxon>
        <taxon>eudicotyledons</taxon>
        <taxon>Gunneridae</taxon>
        <taxon>Pentapetalae</taxon>
        <taxon>Caryophyllales</taxon>
        <taxon>Nepenthaceae</taxon>
        <taxon>Nepenthes</taxon>
    </lineage>
</organism>
<accession>A0AAD3S3P9</accession>
<comment type="caution">
    <text evidence="1">The sequence shown here is derived from an EMBL/GenBank/DDBJ whole genome shotgun (WGS) entry which is preliminary data.</text>
</comment>
<name>A0AAD3S3P9_NEPGR</name>
<reference evidence="1" key="1">
    <citation type="submission" date="2023-05" db="EMBL/GenBank/DDBJ databases">
        <title>Nepenthes gracilis genome sequencing.</title>
        <authorList>
            <person name="Fukushima K."/>
        </authorList>
    </citation>
    <scope>NUCLEOTIDE SEQUENCE</scope>
    <source>
        <strain evidence="1">SING2019-196</strain>
    </source>
</reference>
<gene>
    <name evidence="1" type="ORF">Nepgr_005717</name>
</gene>
<sequence length="114" mass="12730">MSDGLKESYCITRKKNSEPCRDAFGGCSFRIDGEHNELPARGGEEVVDGGSAARWGASCLKVVPNSNITYEAWKTYCSSKGTIYEKPIPYPLLFRLPIFSSSEMIQLDARRLLF</sequence>
<keyword evidence="2" id="KW-1185">Reference proteome</keyword>
<protein>
    <submittedName>
        <fullName evidence="1">Uncharacterized protein</fullName>
    </submittedName>
</protein>
<proteinExistence type="predicted"/>
<evidence type="ECO:0000313" key="1">
    <source>
        <dbReference type="EMBL" id="GMH03878.1"/>
    </source>
</evidence>
<evidence type="ECO:0000313" key="2">
    <source>
        <dbReference type="Proteomes" id="UP001279734"/>
    </source>
</evidence>
<dbReference type="EMBL" id="BSYO01000004">
    <property type="protein sequence ID" value="GMH03878.1"/>
    <property type="molecule type" value="Genomic_DNA"/>
</dbReference>
<dbReference type="AlphaFoldDB" id="A0AAD3S3P9"/>